<dbReference type="AlphaFoldDB" id="A0AAV4FQ65"/>
<dbReference type="Proteomes" id="UP000762676">
    <property type="component" value="Unassembled WGS sequence"/>
</dbReference>
<proteinExistence type="predicted"/>
<dbReference type="EMBL" id="BMAT01000877">
    <property type="protein sequence ID" value="GFR75056.1"/>
    <property type="molecule type" value="Genomic_DNA"/>
</dbReference>
<feature type="signal peptide" evidence="1">
    <location>
        <begin position="1"/>
        <end position="16"/>
    </location>
</feature>
<evidence type="ECO:0000313" key="3">
    <source>
        <dbReference type="Proteomes" id="UP000762676"/>
    </source>
</evidence>
<evidence type="ECO:0000256" key="1">
    <source>
        <dbReference type="SAM" id="SignalP"/>
    </source>
</evidence>
<gene>
    <name evidence="2" type="ORF">ElyMa_000445800</name>
</gene>
<evidence type="ECO:0008006" key="4">
    <source>
        <dbReference type="Google" id="ProtNLM"/>
    </source>
</evidence>
<organism evidence="2 3">
    <name type="scientific">Elysia marginata</name>
    <dbReference type="NCBI Taxonomy" id="1093978"/>
    <lineage>
        <taxon>Eukaryota</taxon>
        <taxon>Metazoa</taxon>
        <taxon>Spiralia</taxon>
        <taxon>Lophotrochozoa</taxon>
        <taxon>Mollusca</taxon>
        <taxon>Gastropoda</taxon>
        <taxon>Heterobranchia</taxon>
        <taxon>Euthyneura</taxon>
        <taxon>Panpulmonata</taxon>
        <taxon>Sacoglossa</taxon>
        <taxon>Placobranchoidea</taxon>
        <taxon>Plakobranchidae</taxon>
        <taxon>Elysia</taxon>
    </lineage>
</organism>
<accession>A0AAV4FQ65</accession>
<name>A0AAV4FQ65_9GAST</name>
<keyword evidence="1" id="KW-0732">Signal</keyword>
<feature type="non-terminal residue" evidence="2">
    <location>
        <position position="58"/>
    </location>
</feature>
<reference evidence="2 3" key="1">
    <citation type="journal article" date="2021" name="Elife">
        <title>Chloroplast acquisition without the gene transfer in kleptoplastic sea slugs, Plakobranchus ocellatus.</title>
        <authorList>
            <person name="Maeda T."/>
            <person name="Takahashi S."/>
            <person name="Yoshida T."/>
            <person name="Shimamura S."/>
            <person name="Takaki Y."/>
            <person name="Nagai Y."/>
            <person name="Toyoda A."/>
            <person name="Suzuki Y."/>
            <person name="Arimoto A."/>
            <person name="Ishii H."/>
            <person name="Satoh N."/>
            <person name="Nishiyama T."/>
            <person name="Hasebe M."/>
            <person name="Maruyama T."/>
            <person name="Minagawa J."/>
            <person name="Obokata J."/>
            <person name="Shigenobu S."/>
        </authorList>
    </citation>
    <scope>NUCLEOTIDE SEQUENCE [LARGE SCALE GENOMIC DNA]</scope>
</reference>
<protein>
    <recommendedName>
        <fullName evidence="4">Secreted protein</fullName>
    </recommendedName>
</protein>
<evidence type="ECO:0000313" key="2">
    <source>
        <dbReference type="EMBL" id="GFR75056.1"/>
    </source>
</evidence>
<comment type="caution">
    <text evidence="2">The sequence shown here is derived from an EMBL/GenBank/DDBJ whole genome shotgun (WGS) entry which is preliminary data.</text>
</comment>
<keyword evidence="3" id="KW-1185">Reference proteome</keyword>
<feature type="chain" id="PRO_5043539832" description="Secreted protein" evidence="1">
    <location>
        <begin position="17"/>
        <end position="58"/>
    </location>
</feature>
<sequence>MSRATWMCLLPHRSSSGVPTCSVVCWMNACNCTVVTVICGNIPLPEPGLMRASSVFMQ</sequence>